<evidence type="ECO:0000313" key="8">
    <source>
        <dbReference type="EMBL" id="KFB87243.1"/>
    </source>
</evidence>
<accession>A0ABR4U5D6</accession>
<feature type="transmembrane region" description="Helical" evidence="7">
    <location>
        <begin position="213"/>
        <end position="232"/>
    </location>
</feature>
<dbReference type="InterPro" id="IPR005614">
    <property type="entry name" value="NrfD-like"/>
</dbReference>
<gene>
    <name evidence="8" type="ORF">CR62_14300</name>
</gene>
<keyword evidence="6 7" id="KW-0472">Membrane</keyword>
<evidence type="ECO:0000256" key="1">
    <source>
        <dbReference type="ARBA" id="ARBA00004651"/>
    </source>
</evidence>
<keyword evidence="4 7" id="KW-0812">Transmembrane</keyword>
<keyword evidence="3" id="KW-1003">Cell membrane</keyword>
<organism evidence="8 9">
    <name type="scientific">Serratia grimesii</name>
    <dbReference type="NCBI Taxonomy" id="82995"/>
    <lineage>
        <taxon>Bacteria</taxon>
        <taxon>Pseudomonadati</taxon>
        <taxon>Pseudomonadota</taxon>
        <taxon>Gammaproteobacteria</taxon>
        <taxon>Enterobacterales</taxon>
        <taxon>Yersiniaceae</taxon>
        <taxon>Serratia</taxon>
    </lineage>
</organism>
<feature type="transmembrane region" description="Helical" evidence="7">
    <location>
        <begin position="252"/>
        <end position="271"/>
    </location>
</feature>
<comment type="subcellular location">
    <subcellularLocation>
        <location evidence="1">Cell membrane</location>
        <topology evidence="1">Multi-pass membrane protein</topology>
    </subcellularLocation>
</comment>
<dbReference type="PANTHER" id="PTHR34856:SF2">
    <property type="entry name" value="PROTEIN NRFD"/>
    <property type="match status" value="1"/>
</dbReference>
<feature type="transmembrane region" description="Helical" evidence="7">
    <location>
        <begin position="146"/>
        <end position="165"/>
    </location>
</feature>
<feature type="transmembrane region" description="Helical" evidence="7">
    <location>
        <begin position="322"/>
        <end position="344"/>
    </location>
</feature>
<evidence type="ECO:0000256" key="2">
    <source>
        <dbReference type="ARBA" id="ARBA00008929"/>
    </source>
</evidence>
<feature type="transmembrane region" description="Helical" evidence="7">
    <location>
        <begin position="177"/>
        <end position="201"/>
    </location>
</feature>
<name>A0ABR4U5D6_9GAMM</name>
<comment type="similarity">
    <text evidence="2">Belongs to the NrfD family.</text>
</comment>
<keyword evidence="5 7" id="KW-1133">Transmembrane helix</keyword>
<feature type="transmembrane region" description="Helical" evidence="7">
    <location>
        <begin position="283"/>
        <end position="302"/>
    </location>
</feature>
<keyword evidence="9" id="KW-1185">Reference proteome</keyword>
<sequence length="358" mass="40721">MAGGASMIREIMARPQEIAWLPWAVQYFFFIGLACGSIIIAVWLRWREPNKTSRLELAAVSLAVVSGTVAPLALSADLHQPARIWHFYAYFTPWSWMSLGSLFLPLFTLLVVSYFVLLLRNQLRPKTLPFWARWLMFRPAWREETWLRWVALATLVSAASILLYTGREVSILRSQPLWFSLWLPWLLLLTAMQAVSPLLAYWLRQDVQWQPRLARYQAVTLVLLCLSCLGWWVDGSASSSALHQLSTQGMVWWMAGIAFVAMTLLLLVLAGRMSNQRLSANGLLGQCVVALLLCWGVRWMLLMQTQTLPKFNVVANPYVLPLGSEGLLAILGTLGLWIALIIGIRELQHRLMEKKHYG</sequence>
<feature type="transmembrane region" description="Helical" evidence="7">
    <location>
        <begin position="55"/>
        <end position="74"/>
    </location>
</feature>
<proteinExistence type="inferred from homology"/>
<evidence type="ECO:0000256" key="7">
    <source>
        <dbReference type="SAM" id="Phobius"/>
    </source>
</evidence>
<feature type="transmembrane region" description="Helical" evidence="7">
    <location>
        <begin position="20"/>
        <end position="43"/>
    </location>
</feature>
<protein>
    <submittedName>
        <fullName evidence="8">Tetrathionate reductase subunit C</fullName>
    </submittedName>
</protein>
<comment type="caution">
    <text evidence="8">The sequence shown here is derived from an EMBL/GenBank/DDBJ whole genome shotgun (WGS) entry which is preliminary data.</text>
</comment>
<dbReference type="EMBL" id="JGVP01000031">
    <property type="protein sequence ID" value="KFB87243.1"/>
    <property type="molecule type" value="Genomic_DNA"/>
</dbReference>
<dbReference type="Gene3D" id="1.20.1630.10">
    <property type="entry name" value="Formate dehydrogenase/DMSO reductase domain"/>
    <property type="match status" value="1"/>
</dbReference>
<feature type="transmembrane region" description="Helical" evidence="7">
    <location>
        <begin position="94"/>
        <end position="119"/>
    </location>
</feature>
<reference evidence="8 9" key="1">
    <citation type="submission" date="2014-03" db="EMBL/GenBank/DDBJ databases">
        <title>Draft genome sequence of the Serratia grimesii strain a2.</title>
        <authorList>
            <person name="Toymentseva A."/>
            <person name="Kazakov S."/>
            <person name="Giliazeva A."/>
            <person name="Ismagilova R."/>
            <person name="Shah R."/>
            <person name="Sharipova M."/>
            <person name="Khaitlina S."/>
            <person name="Mardanova A."/>
        </authorList>
    </citation>
    <scope>NUCLEOTIDE SEQUENCE [LARGE SCALE GENOMIC DNA]</scope>
    <source>
        <strain evidence="8 9">A2</strain>
    </source>
</reference>
<dbReference type="InterPro" id="IPR052049">
    <property type="entry name" value="Electron_transfer_protein"/>
</dbReference>
<dbReference type="PANTHER" id="PTHR34856">
    <property type="entry name" value="PROTEIN NRFD"/>
    <property type="match status" value="1"/>
</dbReference>
<dbReference type="Pfam" id="PF03916">
    <property type="entry name" value="NrfD"/>
    <property type="match status" value="1"/>
</dbReference>
<dbReference type="NCBIfam" id="NF011568">
    <property type="entry name" value="PRK14992.1"/>
    <property type="match status" value="1"/>
</dbReference>
<evidence type="ECO:0000256" key="4">
    <source>
        <dbReference type="ARBA" id="ARBA00022692"/>
    </source>
</evidence>
<evidence type="ECO:0000256" key="3">
    <source>
        <dbReference type="ARBA" id="ARBA00022475"/>
    </source>
</evidence>
<evidence type="ECO:0000256" key="5">
    <source>
        <dbReference type="ARBA" id="ARBA00022989"/>
    </source>
</evidence>
<evidence type="ECO:0000256" key="6">
    <source>
        <dbReference type="ARBA" id="ARBA00023136"/>
    </source>
</evidence>
<dbReference type="Proteomes" id="UP000028721">
    <property type="component" value="Unassembled WGS sequence"/>
</dbReference>
<evidence type="ECO:0000313" key="9">
    <source>
        <dbReference type="Proteomes" id="UP000028721"/>
    </source>
</evidence>